<organism evidence="4 5">
    <name type="scientific">Penicillium camemberti (strain FM 013)</name>
    <dbReference type="NCBI Taxonomy" id="1429867"/>
    <lineage>
        <taxon>Eukaryota</taxon>
        <taxon>Fungi</taxon>
        <taxon>Dikarya</taxon>
        <taxon>Ascomycota</taxon>
        <taxon>Pezizomycotina</taxon>
        <taxon>Eurotiomycetes</taxon>
        <taxon>Eurotiomycetidae</taxon>
        <taxon>Eurotiales</taxon>
        <taxon>Aspergillaceae</taxon>
        <taxon>Penicillium</taxon>
    </lineage>
</organism>
<evidence type="ECO:0000259" key="3">
    <source>
        <dbReference type="Pfam" id="PF23771"/>
    </source>
</evidence>
<dbReference type="AlphaFoldDB" id="A0A0G4P8X4"/>
<feature type="domain" description="DUF2786" evidence="2">
    <location>
        <begin position="41"/>
        <end position="81"/>
    </location>
</feature>
<dbReference type="InterPro" id="IPR024498">
    <property type="entry name" value="DUF2786"/>
</dbReference>
<sequence>MPTESSRAERKGSSRKPTQKATIVKSARENQSNPTSTVDKKILDRIQKCLNRAYHVNTTETEAKAALFLSQKLMSQHNVSQADLMAIDDNGSKAHFGGRSVVSITKSAGSFKRVMKEAFVGKVARAMCTFFDCKHFSTDYNTHVDWTFFGIASNTAAAAMSFEMAHNKILEWACAYKGGTPTFSYRLGVADGLVAMANREKSRELHHVQRKELDLIAAKEREDAKQRQLQLDRLRLLPAPSTDTNIPSSDSTRISMNSDSNMAGFDSDSDNEFGEKDGFGIKADFNTDDAQIIDLCDDDDVEESIQSLLKREPVEPSNPFDIPTFTTETKASIKKEPELQSKPVSSPWNSGMQLVQFRATAEQVADDYLKEKKIKLRNSRMRPSTIRDPNAYRRGQEDSSKLEIRRPVLD</sequence>
<proteinExistence type="predicted"/>
<dbReference type="EMBL" id="HG793141">
    <property type="protein sequence ID" value="CRL22760.1"/>
    <property type="molecule type" value="Genomic_DNA"/>
</dbReference>
<dbReference type="Pfam" id="PF10979">
    <property type="entry name" value="DUF2786"/>
    <property type="match status" value="1"/>
</dbReference>
<dbReference type="Proteomes" id="UP000053732">
    <property type="component" value="Unassembled WGS sequence"/>
</dbReference>
<keyword evidence="5" id="KW-1185">Reference proteome</keyword>
<protein>
    <submittedName>
        <fullName evidence="4">Str. FM013</fullName>
    </submittedName>
</protein>
<feature type="region of interest" description="Disordered" evidence="1">
    <location>
        <begin position="377"/>
        <end position="410"/>
    </location>
</feature>
<feature type="domain" description="DUF7168" evidence="3">
    <location>
        <begin position="101"/>
        <end position="213"/>
    </location>
</feature>
<evidence type="ECO:0000256" key="1">
    <source>
        <dbReference type="SAM" id="MobiDB-lite"/>
    </source>
</evidence>
<dbReference type="Pfam" id="PF23771">
    <property type="entry name" value="DUF7168"/>
    <property type="match status" value="1"/>
</dbReference>
<gene>
    <name evidence="4" type="ORF">PCAMFM013_S008g000189</name>
</gene>
<evidence type="ECO:0000259" key="2">
    <source>
        <dbReference type="Pfam" id="PF10979"/>
    </source>
</evidence>
<dbReference type="InterPro" id="IPR055592">
    <property type="entry name" value="DUF7168"/>
</dbReference>
<name>A0A0G4P8X4_PENC3</name>
<reference evidence="4 5" key="1">
    <citation type="journal article" date="2014" name="Nat. Commun.">
        <title>Multiple recent horizontal transfers of a large genomic region in cheese making fungi.</title>
        <authorList>
            <person name="Cheeseman K."/>
            <person name="Ropars J."/>
            <person name="Renault P."/>
            <person name="Dupont J."/>
            <person name="Gouzy J."/>
            <person name="Branca A."/>
            <person name="Abraham A.L."/>
            <person name="Ceppi M."/>
            <person name="Conseiller E."/>
            <person name="Debuchy R."/>
            <person name="Malagnac F."/>
            <person name="Goarin A."/>
            <person name="Silar P."/>
            <person name="Lacoste S."/>
            <person name="Sallet E."/>
            <person name="Bensimon A."/>
            <person name="Giraud T."/>
            <person name="Brygoo Y."/>
        </authorList>
    </citation>
    <scope>NUCLEOTIDE SEQUENCE [LARGE SCALE GENOMIC DNA]</scope>
    <source>
        <strain evidence="5">FM 013</strain>
    </source>
</reference>
<feature type="region of interest" description="Disordered" evidence="1">
    <location>
        <begin position="1"/>
        <end position="37"/>
    </location>
</feature>
<feature type="compositionally biased region" description="Basic and acidic residues" evidence="1">
    <location>
        <begin position="390"/>
        <end position="410"/>
    </location>
</feature>
<feature type="compositionally biased region" description="Basic and acidic residues" evidence="1">
    <location>
        <begin position="1"/>
        <end position="12"/>
    </location>
</feature>
<dbReference type="STRING" id="1429867.A0A0G4P8X4"/>
<evidence type="ECO:0000313" key="5">
    <source>
        <dbReference type="Proteomes" id="UP000053732"/>
    </source>
</evidence>
<evidence type="ECO:0000313" key="4">
    <source>
        <dbReference type="EMBL" id="CRL22760.1"/>
    </source>
</evidence>
<accession>A0A0G4P8X4</accession>